<keyword evidence="7" id="KW-1185">Reference proteome</keyword>
<organism evidence="6 7">
    <name type="scientific">Denticeps clupeoides</name>
    <name type="common">denticle herring</name>
    <dbReference type="NCBI Taxonomy" id="299321"/>
    <lineage>
        <taxon>Eukaryota</taxon>
        <taxon>Metazoa</taxon>
        <taxon>Chordata</taxon>
        <taxon>Craniata</taxon>
        <taxon>Vertebrata</taxon>
        <taxon>Euteleostomi</taxon>
        <taxon>Actinopterygii</taxon>
        <taxon>Neopterygii</taxon>
        <taxon>Teleostei</taxon>
        <taxon>Clupei</taxon>
        <taxon>Clupeiformes</taxon>
        <taxon>Denticipitoidei</taxon>
        <taxon>Denticipitidae</taxon>
        <taxon>Denticeps</taxon>
    </lineage>
</organism>
<dbReference type="SUPFAM" id="SSF52540">
    <property type="entry name" value="P-loop containing nucleoside triphosphate hydrolases"/>
    <property type="match status" value="2"/>
</dbReference>
<dbReference type="PRINTS" id="PR00094">
    <property type="entry name" value="ADENYLTKNASE"/>
</dbReference>
<dbReference type="GeneTree" id="ENSGT00940000164784"/>
<evidence type="ECO:0000256" key="3">
    <source>
        <dbReference type="ARBA" id="ARBA00022741"/>
    </source>
</evidence>
<dbReference type="Pfam" id="PF00406">
    <property type="entry name" value="ADK"/>
    <property type="match status" value="2"/>
</dbReference>
<reference evidence="6 7" key="1">
    <citation type="submission" date="2020-06" db="EMBL/GenBank/DDBJ databases">
        <authorList>
            <consortium name="Wellcome Sanger Institute Data Sharing"/>
        </authorList>
    </citation>
    <scope>NUCLEOTIDE SEQUENCE [LARGE SCALE GENOMIC DNA]</scope>
</reference>
<protein>
    <recommendedName>
        <fullName evidence="8">Nucleoside-diphosphate kinase</fullName>
    </recommendedName>
</protein>
<dbReference type="SUPFAM" id="SSF57774">
    <property type="entry name" value="Microbial and mitochondrial ADK, insert 'zinc finger' domain"/>
    <property type="match status" value="2"/>
</dbReference>
<dbReference type="GeneID" id="114799162"/>
<accession>A0AAY4ELT7</accession>
<evidence type="ECO:0008006" key="8">
    <source>
        <dbReference type="Google" id="ProtNLM"/>
    </source>
</evidence>
<dbReference type="GO" id="GO:0005524">
    <property type="term" value="F:ATP binding"/>
    <property type="evidence" value="ECO:0007669"/>
    <property type="project" value="InterPro"/>
</dbReference>
<dbReference type="AlphaFoldDB" id="A0AAY4ELT7"/>
<reference evidence="6" key="3">
    <citation type="submission" date="2025-09" db="UniProtKB">
        <authorList>
            <consortium name="Ensembl"/>
        </authorList>
    </citation>
    <scope>IDENTIFICATION</scope>
</reference>
<keyword evidence="4 5" id="KW-0418">Kinase</keyword>
<sequence>MDETAKPLRIPPEMATYADKHEIFDLMQFLMTSLTTDKPDDPIQYLIGLLKESSPDVPRVVLLGPPASGKKTMAKRLNEHTGAIHINASNLLKEDTDLTKQAQQYIETNQDIPCELWVKLIRQRLSKTDCFQRGWVLAGIPRTREEALCLQEAGVIPEHVVMLEAPDAVLIERSLGKRIDPVTGDIYHVTFIQPDSQEVESRLTGPEIHVMEEHTVSELLKYHRSVFLLQRTYQNCLKKINADQPDVDVFTQVLTHVMSRHHSAALHAPRVLLIGPPGSGKGQQARLIAEKYDLVNIHCGELLRAASADETSVGELIKPYLESGLQVPDNLVLQVLTDRLSKLDCTTRGWVLHSFPRDVEQAQKLRASNFIPSRVFFLEMTADVAMERIALRSVDPVTGERYHSVYKPPPSERVQARLRHKPKDSEGQLRIRLKDYWKSAPLLHEFYPDAVNVNAELPPHSIFELLESHVVRRLPRRLSVSGMIQNMS</sequence>
<dbReference type="RefSeq" id="XP_028851287.1">
    <property type="nucleotide sequence ID" value="XM_028995454.1"/>
</dbReference>
<keyword evidence="2 5" id="KW-0808">Transferase</keyword>
<evidence type="ECO:0000313" key="7">
    <source>
        <dbReference type="Proteomes" id="UP000694580"/>
    </source>
</evidence>
<evidence type="ECO:0000313" key="6">
    <source>
        <dbReference type="Ensembl" id="ENSDCDP00010058343.1"/>
    </source>
</evidence>
<dbReference type="InterPro" id="IPR036193">
    <property type="entry name" value="ADK_active_lid_dom_sf"/>
</dbReference>
<comment type="similarity">
    <text evidence="1 5">Belongs to the adenylate kinase family.</text>
</comment>
<dbReference type="RefSeq" id="XP_028851286.1">
    <property type="nucleotide sequence ID" value="XM_028995453.1"/>
</dbReference>
<evidence type="ECO:0000256" key="5">
    <source>
        <dbReference type="RuleBase" id="RU003330"/>
    </source>
</evidence>
<keyword evidence="3" id="KW-0547">Nucleotide-binding</keyword>
<gene>
    <name evidence="6" type="primary">AK8</name>
</gene>
<dbReference type="PANTHER" id="PTHR23359">
    <property type="entry name" value="NUCLEOTIDE KINASE"/>
    <property type="match status" value="1"/>
</dbReference>
<dbReference type="GO" id="GO:0004017">
    <property type="term" value="F:AMP kinase activity"/>
    <property type="evidence" value="ECO:0007669"/>
    <property type="project" value="InterPro"/>
</dbReference>
<dbReference type="InterPro" id="IPR000850">
    <property type="entry name" value="Adenylat/UMP-CMP_kin"/>
</dbReference>
<dbReference type="InterPro" id="IPR027417">
    <property type="entry name" value="P-loop_NTPase"/>
</dbReference>
<dbReference type="CDD" id="cd22979">
    <property type="entry name" value="DD_AK8"/>
    <property type="match status" value="1"/>
</dbReference>
<evidence type="ECO:0000256" key="4">
    <source>
        <dbReference type="ARBA" id="ARBA00022777"/>
    </source>
</evidence>
<dbReference type="Ensembl" id="ENSDCDT00010069043.1">
    <property type="protein sequence ID" value="ENSDCDP00010058343.1"/>
    <property type="gene ID" value="ENSDCDG00010032815.1"/>
</dbReference>
<dbReference type="Gene3D" id="3.40.50.300">
    <property type="entry name" value="P-loop containing nucleotide triphosphate hydrolases"/>
    <property type="match status" value="2"/>
</dbReference>
<name>A0AAY4ELT7_9TELE</name>
<evidence type="ECO:0000256" key="1">
    <source>
        <dbReference type="ARBA" id="ARBA00007220"/>
    </source>
</evidence>
<dbReference type="HAMAP" id="MF_00235">
    <property type="entry name" value="Adenylate_kinase_Adk"/>
    <property type="match status" value="1"/>
</dbReference>
<proteinExistence type="inferred from homology"/>
<dbReference type="RefSeq" id="XP_028851288.1">
    <property type="nucleotide sequence ID" value="XM_028995455.1"/>
</dbReference>
<evidence type="ECO:0000256" key="2">
    <source>
        <dbReference type="ARBA" id="ARBA00022679"/>
    </source>
</evidence>
<dbReference type="Proteomes" id="UP000694580">
    <property type="component" value="Chromosome 11"/>
</dbReference>
<dbReference type="CDD" id="cd01428">
    <property type="entry name" value="ADK"/>
    <property type="match status" value="2"/>
</dbReference>
<reference evidence="6" key="2">
    <citation type="submission" date="2025-08" db="UniProtKB">
        <authorList>
            <consortium name="Ensembl"/>
        </authorList>
    </citation>
    <scope>IDENTIFICATION</scope>
</reference>